<feature type="transmembrane region" description="Helical" evidence="7">
    <location>
        <begin position="68"/>
        <end position="90"/>
    </location>
</feature>
<dbReference type="SUPFAM" id="SSF103473">
    <property type="entry name" value="MFS general substrate transporter"/>
    <property type="match status" value="1"/>
</dbReference>
<protein>
    <submittedName>
        <fullName evidence="8">Macrolide efflux protein A</fullName>
    </submittedName>
</protein>
<dbReference type="AlphaFoldDB" id="A0A1Z3HQS6"/>
<dbReference type="PANTHER" id="PTHR43266">
    <property type="entry name" value="MACROLIDE-EFFLUX PROTEIN"/>
    <property type="match status" value="1"/>
</dbReference>
<evidence type="ECO:0000256" key="4">
    <source>
        <dbReference type="ARBA" id="ARBA00022692"/>
    </source>
</evidence>
<gene>
    <name evidence="8" type="primary">mefA_2</name>
    <name evidence="8" type="ORF">XM38_036030</name>
</gene>
<accession>A0A1Z3HQS6</accession>
<dbReference type="Gene3D" id="1.20.1250.20">
    <property type="entry name" value="MFS general substrate transporter like domains"/>
    <property type="match status" value="1"/>
</dbReference>
<dbReference type="STRING" id="1641165.XM38_16375"/>
<evidence type="ECO:0000256" key="7">
    <source>
        <dbReference type="SAM" id="Phobius"/>
    </source>
</evidence>
<comment type="subcellular location">
    <subcellularLocation>
        <location evidence="1">Cell membrane</location>
        <topology evidence="1">Multi-pass membrane protein</topology>
    </subcellularLocation>
</comment>
<dbReference type="InterPro" id="IPR011701">
    <property type="entry name" value="MFS"/>
</dbReference>
<feature type="transmembrane region" description="Helical" evidence="7">
    <location>
        <begin position="255"/>
        <end position="274"/>
    </location>
</feature>
<evidence type="ECO:0000256" key="3">
    <source>
        <dbReference type="ARBA" id="ARBA00022475"/>
    </source>
</evidence>
<keyword evidence="6 7" id="KW-0472">Membrane</keyword>
<feature type="transmembrane region" description="Helical" evidence="7">
    <location>
        <begin position="145"/>
        <end position="176"/>
    </location>
</feature>
<dbReference type="RefSeq" id="WP_088430518.1">
    <property type="nucleotide sequence ID" value="NZ_CP021983.2"/>
</dbReference>
<evidence type="ECO:0000313" key="9">
    <source>
        <dbReference type="Proteomes" id="UP000191901"/>
    </source>
</evidence>
<dbReference type="GO" id="GO:0022857">
    <property type="term" value="F:transmembrane transporter activity"/>
    <property type="evidence" value="ECO:0007669"/>
    <property type="project" value="InterPro"/>
</dbReference>
<feature type="transmembrane region" description="Helical" evidence="7">
    <location>
        <begin position="219"/>
        <end position="243"/>
    </location>
</feature>
<evidence type="ECO:0000256" key="5">
    <source>
        <dbReference type="ARBA" id="ARBA00022989"/>
    </source>
</evidence>
<dbReference type="KEGG" id="hhg:XM38_036030"/>
<evidence type="ECO:0000313" key="8">
    <source>
        <dbReference type="EMBL" id="ASC72645.1"/>
    </source>
</evidence>
<keyword evidence="2" id="KW-0813">Transport</keyword>
<dbReference type="InterPro" id="IPR036259">
    <property type="entry name" value="MFS_trans_sf"/>
</dbReference>
<dbReference type="Proteomes" id="UP000191901">
    <property type="component" value="Chromosome"/>
</dbReference>
<keyword evidence="3" id="KW-1003">Cell membrane</keyword>
<evidence type="ECO:0000256" key="1">
    <source>
        <dbReference type="ARBA" id="ARBA00004651"/>
    </source>
</evidence>
<sequence length="430" mass="45277">MRTFLIIWLGQFASLLGSEMTNFAITIWAWEVTGQATPLSFILAVTQVPRLLISLFAGIWVDRFNRKYLMLLGDTVAGLSTVALLALFLTDNLQIWHLYVSGAVNGLFGYLQGLAHSASISLIVPAQHYARASAFESLQMSGSYVVAPALAGTIYAITGLSGILTIDLITFGIAIASLSLASIPQPTAPPHHAAAADTVFHQLTFGIHYLRNHPSLMTLLLFFLISNLIDSASFSILPAMVLARSGDDSTVLGMLFSFFGAGGLLGGLTLSIWGGPKRRIHGVLIAGAVWKVGLMVLALAQQTSVKIGTALVSGFCSPFPSSCSQAIWRAKVEPAFQGRVFATRFLLTQLATPLGAAIAGPLADYVFEPTMQPGGKLTPILGGTFGTGLGAGMALQMSIFALLGIVVAVGGYGIKQLVTVDNAPSPPLAN</sequence>
<dbReference type="CDD" id="cd06173">
    <property type="entry name" value="MFS_MefA_like"/>
    <property type="match status" value="1"/>
</dbReference>
<keyword evidence="5 7" id="KW-1133">Transmembrane helix</keyword>
<keyword evidence="9" id="KW-1185">Reference proteome</keyword>
<dbReference type="GO" id="GO:0005886">
    <property type="term" value="C:plasma membrane"/>
    <property type="evidence" value="ECO:0007669"/>
    <property type="project" value="UniProtKB-SubCell"/>
</dbReference>
<evidence type="ECO:0000256" key="2">
    <source>
        <dbReference type="ARBA" id="ARBA00022448"/>
    </source>
</evidence>
<feature type="transmembrane region" description="Helical" evidence="7">
    <location>
        <begin position="280"/>
        <end position="300"/>
    </location>
</feature>
<dbReference type="PANTHER" id="PTHR43266:SF2">
    <property type="entry name" value="MAJOR FACILITATOR SUPERFAMILY (MFS) PROFILE DOMAIN-CONTAINING PROTEIN"/>
    <property type="match status" value="1"/>
</dbReference>
<dbReference type="OrthoDB" id="9775268at2"/>
<keyword evidence="4 7" id="KW-0812">Transmembrane</keyword>
<feature type="transmembrane region" description="Helical" evidence="7">
    <location>
        <begin position="39"/>
        <end position="61"/>
    </location>
</feature>
<feature type="transmembrane region" description="Helical" evidence="7">
    <location>
        <begin position="387"/>
        <end position="409"/>
    </location>
</feature>
<evidence type="ECO:0000256" key="6">
    <source>
        <dbReference type="ARBA" id="ARBA00023136"/>
    </source>
</evidence>
<proteinExistence type="predicted"/>
<reference evidence="8 9" key="1">
    <citation type="journal article" date="2016" name="Biochim. Biophys. Acta">
        <title>Characterization of red-shifted phycobilisomes isolated from the chlorophyll f-containing cyanobacterium Halomicronema hongdechloris.</title>
        <authorList>
            <person name="Li Y."/>
            <person name="Lin Y."/>
            <person name="Garvey C.J."/>
            <person name="Birch D."/>
            <person name="Corkery R.W."/>
            <person name="Loughlin P.C."/>
            <person name="Scheer H."/>
            <person name="Willows R.D."/>
            <person name="Chen M."/>
        </authorList>
    </citation>
    <scope>NUCLEOTIDE SEQUENCE [LARGE SCALE GENOMIC DNA]</scope>
    <source>
        <strain evidence="8 9">C2206</strain>
    </source>
</reference>
<dbReference type="Pfam" id="PF07690">
    <property type="entry name" value="MFS_1"/>
    <property type="match status" value="1"/>
</dbReference>
<dbReference type="EMBL" id="CP021983">
    <property type="protein sequence ID" value="ASC72645.1"/>
    <property type="molecule type" value="Genomic_DNA"/>
</dbReference>
<name>A0A1Z3HQS6_9CYAN</name>
<organism evidence="8 9">
    <name type="scientific">Halomicronema hongdechloris C2206</name>
    <dbReference type="NCBI Taxonomy" id="1641165"/>
    <lineage>
        <taxon>Bacteria</taxon>
        <taxon>Bacillati</taxon>
        <taxon>Cyanobacteriota</taxon>
        <taxon>Cyanophyceae</taxon>
        <taxon>Nodosilineales</taxon>
        <taxon>Nodosilineaceae</taxon>
        <taxon>Halomicronema</taxon>
    </lineage>
</organism>